<dbReference type="EMBL" id="JBEZUR010000006">
    <property type="protein sequence ID" value="MEU3553789.1"/>
    <property type="molecule type" value="Genomic_DNA"/>
</dbReference>
<evidence type="ECO:0000313" key="1">
    <source>
        <dbReference type="EMBL" id="MEU3553789.1"/>
    </source>
</evidence>
<name>A0ABV2YDI3_9ACTN</name>
<protein>
    <submittedName>
        <fullName evidence="1">Uncharacterized protein</fullName>
    </submittedName>
</protein>
<evidence type="ECO:0000313" key="2">
    <source>
        <dbReference type="Proteomes" id="UP001550850"/>
    </source>
</evidence>
<organism evidence="1 2">
    <name type="scientific">Streptomyces fragilis</name>
    <dbReference type="NCBI Taxonomy" id="67301"/>
    <lineage>
        <taxon>Bacteria</taxon>
        <taxon>Bacillati</taxon>
        <taxon>Actinomycetota</taxon>
        <taxon>Actinomycetes</taxon>
        <taxon>Kitasatosporales</taxon>
        <taxon>Streptomycetaceae</taxon>
        <taxon>Streptomyces</taxon>
    </lineage>
</organism>
<dbReference type="RefSeq" id="WP_108955195.1">
    <property type="nucleotide sequence ID" value="NZ_BEVZ01000005.1"/>
</dbReference>
<reference evidence="1 2" key="1">
    <citation type="submission" date="2024-06" db="EMBL/GenBank/DDBJ databases">
        <title>The Natural Products Discovery Center: Release of the First 8490 Sequenced Strains for Exploring Actinobacteria Biosynthetic Diversity.</title>
        <authorList>
            <person name="Kalkreuter E."/>
            <person name="Kautsar S.A."/>
            <person name="Yang D."/>
            <person name="Bader C.D."/>
            <person name="Teijaro C.N."/>
            <person name="Fluegel L."/>
            <person name="Davis C.M."/>
            <person name="Simpson J.R."/>
            <person name="Lauterbach L."/>
            <person name="Steele A.D."/>
            <person name="Gui C."/>
            <person name="Meng S."/>
            <person name="Li G."/>
            <person name="Viehrig K."/>
            <person name="Ye F."/>
            <person name="Su P."/>
            <person name="Kiefer A.F."/>
            <person name="Nichols A."/>
            <person name="Cepeda A.J."/>
            <person name="Yan W."/>
            <person name="Fan B."/>
            <person name="Jiang Y."/>
            <person name="Adhikari A."/>
            <person name="Zheng C.-J."/>
            <person name="Schuster L."/>
            <person name="Cowan T.M."/>
            <person name="Smanski M.J."/>
            <person name="Chevrette M.G."/>
            <person name="De Carvalho L.P.S."/>
            <person name="Shen B."/>
        </authorList>
    </citation>
    <scope>NUCLEOTIDE SEQUENCE [LARGE SCALE GENOMIC DNA]</scope>
    <source>
        <strain evidence="1 2">NPDC038104</strain>
    </source>
</reference>
<accession>A0ABV2YDI3</accession>
<comment type="caution">
    <text evidence="1">The sequence shown here is derived from an EMBL/GenBank/DDBJ whole genome shotgun (WGS) entry which is preliminary data.</text>
</comment>
<gene>
    <name evidence="1" type="ORF">AB0E65_06120</name>
</gene>
<dbReference type="Proteomes" id="UP001550850">
    <property type="component" value="Unassembled WGS sequence"/>
</dbReference>
<keyword evidence="2" id="KW-1185">Reference proteome</keyword>
<sequence length="122" mass="13511">MALISIDRERNLLIAEMQGLDKLWALKSRLEIPLAHVRGATHDPGIAHEPKGVRVGGTHLPGVITAGRFRRDGEWVFWDVKNPEKTVVVELADEESYDRLVVEVEDPRAAVALIEGALARDA</sequence>
<proteinExistence type="predicted"/>